<evidence type="ECO:0000313" key="3">
    <source>
        <dbReference type="EMBL" id="TRM55692.1"/>
    </source>
</evidence>
<accession>A0A550BT26</accession>
<dbReference type="EMBL" id="VDMD01000104">
    <property type="protein sequence ID" value="TRM55692.1"/>
    <property type="molecule type" value="Genomic_DNA"/>
</dbReference>
<dbReference type="AlphaFoldDB" id="A0A550BT26"/>
<dbReference type="InterPro" id="IPR041539">
    <property type="entry name" value="CxC5"/>
</dbReference>
<dbReference type="Pfam" id="PF18721">
    <property type="entry name" value="CxC6"/>
    <property type="match status" value="1"/>
</dbReference>
<dbReference type="Pfam" id="PF18718">
    <property type="entry name" value="CxC5"/>
    <property type="match status" value="1"/>
</dbReference>
<protein>
    <recommendedName>
        <fullName evidence="5">CxC5 like cysteine cluster associated with KDZ domain-containing protein</fullName>
    </recommendedName>
</protein>
<feature type="domain" description="CxC5 like cysteine cluster associated with KDZ" evidence="1">
    <location>
        <begin position="115"/>
        <end position="229"/>
    </location>
</feature>
<proteinExistence type="predicted"/>
<dbReference type="Proteomes" id="UP000320762">
    <property type="component" value="Unassembled WGS sequence"/>
</dbReference>
<name>A0A550BT26_9AGAR</name>
<gene>
    <name evidence="3" type="ORF">BD626DRAFT_415964</name>
</gene>
<dbReference type="OrthoDB" id="3055037at2759"/>
<reference evidence="3 4" key="1">
    <citation type="journal article" date="2019" name="New Phytol.">
        <title>Comparative genomics reveals unique wood-decay strategies and fruiting body development in the Schizophyllaceae.</title>
        <authorList>
            <person name="Almasi E."/>
            <person name="Sahu N."/>
            <person name="Krizsan K."/>
            <person name="Balint B."/>
            <person name="Kovacs G.M."/>
            <person name="Kiss B."/>
            <person name="Cseklye J."/>
            <person name="Drula E."/>
            <person name="Henrissat B."/>
            <person name="Nagy I."/>
            <person name="Chovatia M."/>
            <person name="Adam C."/>
            <person name="LaButti K."/>
            <person name="Lipzen A."/>
            <person name="Riley R."/>
            <person name="Grigoriev I.V."/>
            <person name="Nagy L.G."/>
        </authorList>
    </citation>
    <scope>NUCLEOTIDE SEQUENCE [LARGE SCALE GENOMIC DNA]</scope>
    <source>
        <strain evidence="3 4">NL-1724</strain>
    </source>
</reference>
<sequence length="626" mass="70727">MDTLRHVFDVLSYEPSLLDHITLTALHLVITLATKLKNDILAAQPPNHDPLTPPPALPDHIAVFLATVVDMNINLVPVLWHAIAGTVWQRASELDMPQEQHAWDQARADEISGDTLWPPNEYCTNTNCINFHKSLIRERDGRRRVTLYTLGGARSTFSVHLVCSACRTTYYPNYAVQQGVRSYYAPSLTVIQAAEHHYVDRPLADLFISMMLMSWTSATNVAKIYNHTFTPSHSPPLPRLNKHHVFDIFIIMSLLDDCGRQGLRLHVPHTGDQKDRFLAAMTLRNERMRIYGQPEAAHFCSKCMRTFVDADGALRTIHALVGDAVCIGHARCSADGCPIPLYSHADRFCPSHHYLNYCCAVTTCRAPTTDHRKTCGIPAHRQLEVQHQQRNTAMFQLKGVLQRQAVTHLDDASAVSAVNDAVETNNGPEVPQQSSTFIDDTDCPAKNEQGPYMKAILGRTRTHAEFTFNRPCGIIISRYTCVKAESLSSCALRELDAIGLLPDVLFYDNGCRLHRYLAKHDPSLLTKITLPVDVFHWTVKHKKNDAECSLFCNPMQFPELRTEDGWYFNSSIAEQNNVWLGAYHSIVREMSFTKYNFFLDELILRKNRLTLASLTNYAPGYLPDTE</sequence>
<evidence type="ECO:0000259" key="1">
    <source>
        <dbReference type="Pfam" id="PF18718"/>
    </source>
</evidence>
<evidence type="ECO:0000259" key="2">
    <source>
        <dbReference type="Pfam" id="PF18721"/>
    </source>
</evidence>
<organism evidence="3 4">
    <name type="scientific">Schizophyllum amplum</name>
    <dbReference type="NCBI Taxonomy" id="97359"/>
    <lineage>
        <taxon>Eukaryota</taxon>
        <taxon>Fungi</taxon>
        <taxon>Dikarya</taxon>
        <taxon>Basidiomycota</taxon>
        <taxon>Agaricomycotina</taxon>
        <taxon>Agaricomycetes</taxon>
        <taxon>Agaricomycetidae</taxon>
        <taxon>Agaricales</taxon>
        <taxon>Schizophyllaceae</taxon>
        <taxon>Schizophyllum</taxon>
    </lineage>
</organism>
<comment type="caution">
    <text evidence="3">The sequence shown here is derived from an EMBL/GenBank/DDBJ whole genome shotgun (WGS) entry which is preliminary data.</text>
</comment>
<dbReference type="STRING" id="97359.A0A550BT26"/>
<evidence type="ECO:0000313" key="4">
    <source>
        <dbReference type="Proteomes" id="UP000320762"/>
    </source>
</evidence>
<feature type="domain" description="CxC6 like cysteine cluster associated with KDZ" evidence="2">
    <location>
        <begin position="321"/>
        <end position="384"/>
    </location>
</feature>
<dbReference type="InterPro" id="IPR040898">
    <property type="entry name" value="CxC6"/>
</dbReference>
<keyword evidence="4" id="KW-1185">Reference proteome</keyword>
<evidence type="ECO:0008006" key="5">
    <source>
        <dbReference type="Google" id="ProtNLM"/>
    </source>
</evidence>